<dbReference type="PANTHER" id="PTHR21824:SF4">
    <property type="entry name" value="TRANSMEMBRANE PROTEIN 177"/>
    <property type="match status" value="1"/>
</dbReference>
<evidence type="ECO:0000256" key="3">
    <source>
        <dbReference type="ARBA" id="ARBA00014595"/>
    </source>
</evidence>
<dbReference type="InterPro" id="IPR026620">
    <property type="entry name" value="TMEM177"/>
</dbReference>
<reference evidence="5" key="1">
    <citation type="submission" date="2025-08" db="UniProtKB">
        <authorList>
            <consortium name="Ensembl"/>
        </authorList>
    </citation>
    <scope>IDENTIFICATION</scope>
</reference>
<evidence type="ECO:0000313" key="5">
    <source>
        <dbReference type="Ensembl" id="ENSPTXP00000009690.1"/>
    </source>
</evidence>
<name>A0A670YCM0_PSETE</name>
<evidence type="ECO:0000256" key="4">
    <source>
        <dbReference type="SAM" id="Phobius"/>
    </source>
</evidence>
<dbReference type="GeneTree" id="ENSGT00390000010354"/>
<sequence length="315" mass="35260">MAFHSFWKAVAMMEKHRTAFLSISCAGLFGANLTFHVFSKELFKSIYQAWDHGKPLGLSEDLQNLFHNILHDVRVKSADRYDAIKTCTLHPISAGLPWRAKGCVVGIPYHFSDRLSGEQQIAKIDVQLRGKKVNWTSPEGLALKDALTLSSEAQKFAIAREIIDLQQNRPLICATVGPICLAGSYISGVTVKQVLGLYYAPVLLRSIYNMAVVALGLMGYCLLYDTISQAFDYRTDRKTASISPSFARGGVEFYNKVLSQNKAFRTILGNEGEQIYASNGNILPKFRLKHPSYTSRRNFISNILNVFHGLNFKKI</sequence>
<comment type="function">
    <text evidence="1">Plays a role in the early steps of cytochrome c oxidase subunit II (MT-CO2/COX2) maturation and is required for the stabilization of COX20 and the newly synthesized MT-CO2/COX2 protein.</text>
</comment>
<keyword evidence="6" id="KW-1185">Reference proteome</keyword>
<evidence type="ECO:0000313" key="6">
    <source>
        <dbReference type="Proteomes" id="UP000472273"/>
    </source>
</evidence>
<dbReference type="OMA" id="HTFGLKY"/>
<organism evidence="5 6">
    <name type="scientific">Pseudonaja textilis</name>
    <name type="common">Eastern brown snake</name>
    <dbReference type="NCBI Taxonomy" id="8673"/>
    <lineage>
        <taxon>Eukaryota</taxon>
        <taxon>Metazoa</taxon>
        <taxon>Chordata</taxon>
        <taxon>Craniata</taxon>
        <taxon>Vertebrata</taxon>
        <taxon>Euteleostomi</taxon>
        <taxon>Lepidosauria</taxon>
        <taxon>Squamata</taxon>
        <taxon>Bifurcata</taxon>
        <taxon>Unidentata</taxon>
        <taxon>Episquamata</taxon>
        <taxon>Toxicofera</taxon>
        <taxon>Serpentes</taxon>
        <taxon>Colubroidea</taxon>
        <taxon>Elapidae</taxon>
        <taxon>Hydrophiinae</taxon>
        <taxon>Pseudonaja</taxon>
    </lineage>
</organism>
<dbReference type="Ensembl" id="ENSPTXT00000010026.1">
    <property type="protein sequence ID" value="ENSPTXP00000009690.1"/>
    <property type="gene ID" value="ENSPTXG00000006931.1"/>
</dbReference>
<comment type="similarity">
    <text evidence="2">Belongs to the TMEM177 family.</text>
</comment>
<keyword evidence="4" id="KW-0812">Transmembrane</keyword>
<keyword evidence="4" id="KW-0472">Membrane</keyword>
<evidence type="ECO:0000256" key="1">
    <source>
        <dbReference type="ARBA" id="ARBA00003998"/>
    </source>
</evidence>
<proteinExistence type="inferred from homology"/>
<dbReference type="PANTHER" id="PTHR21824">
    <property type="entry name" value="TRANSMEMBRANE PROTEIN 177"/>
    <property type="match status" value="1"/>
</dbReference>
<feature type="transmembrane region" description="Helical" evidence="4">
    <location>
        <begin position="20"/>
        <end position="38"/>
    </location>
</feature>
<dbReference type="AlphaFoldDB" id="A0A670YCM0"/>
<protein>
    <recommendedName>
        <fullName evidence="3">Transmembrane protein 177</fullName>
    </recommendedName>
</protein>
<feature type="transmembrane region" description="Helical" evidence="4">
    <location>
        <begin position="207"/>
        <end position="227"/>
    </location>
</feature>
<dbReference type="Proteomes" id="UP000472273">
    <property type="component" value="Unplaced"/>
</dbReference>
<accession>A0A670YCM0</accession>
<evidence type="ECO:0000256" key="2">
    <source>
        <dbReference type="ARBA" id="ARBA00005794"/>
    </source>
</evidence>
<dbReference type="GO" id="GO:0005743">
    <property type="term" value="C:mitochondrial inner membrane"/>
    <property type="evidence" value="ECO:0007669"/>
    <property type="project" value="Ensembl"/>
</dbReference>
<reference evidence="5" key="2">
    <citation type="submission" date="2025-09" db="UniProtKB">
        <authorList>
            <consortium name="Ensembl"/>
        </authorList>
    </citation>
    <scope>IDENTIFICATION</scope>
</reference>
<gene>
    <name evidence="5" type="primary">TMEM177</name>
</gene>
<feature type="transmembrane region" description="Helical" evidence="4">
    <location>
        <begin position="170"/>
        <end position="187"/>
    </location>
</feature>
<keyword evidence="4" id="KW-1133">Transmembrane helix</keyword>